<dbReference type="InterPro" id="IPR029165">
    <property type="entry name" value="SASRP1"/>
</dbReference>
<dbReference type="Pfam" id="PF15160">
    <property type="entry name" value="SASRP1"/>
    <property type="match status" value="1"/>
</dbReference>
<proteinExistence type="predicted"/>
<dbReference type="Proteomes" id="UP000827986">
    <property type="component" value="Unassembled WGS sequence"/>
</dbReference>
<dbReference type="PANTHER" id="PTHR35845">
    <property type="entry name" value="SPERMATOGENESIS-ASSOCIATED SERINE-RICH PROTEIN 1"/>
    <property type="match status" value="1"/>
</dbReference>
<protein>
    <submittedName>
        <fullName evidence="1">Uncharacterized protein</fullName>
    </submittedName>
</protein>
<reference evidence="1" key="1">
    <citation type="submission" date="2021-09" db="EMBL/GenBank/DDBJ databases">
        <title>The genome of Mauremys mutica provides insights into the evolution of semi-aquatic lifestyle.</title>
        <authorList>
            <person name="Gong S."/>
            <person name="Gao Y."/>
        </authorList>
    </citation>
    <scope>NUCLEOTIDE SEQUENCE</scope>
    <source>
        <strain evidence="1">MM-2020</strain>
        <tissue evidence="1">Muscle</tissue>
    </source>
</reference>
<name>A0A9D4ARN9_9SAUR</name>
<dbReference type="EMBL" id="JAHDVG010000482">
    <property type="protein sequence ID" value="KAH1173637.1"/>
    <property type="molecule type" value="Genomic_DNA"/>
</dbReference>
<gene>
    <name evidence="1" type="ORF">KIL84_017476</name>
</gene>
<evidence type="ECO:0000313" key="1">
    <source>
        <dbReference type="EMBL" id="KAH1173637.1"/>
    </source>
</evidence>
<accession>A0A9D4ARN9</accession>
<dbReference type="AlphaFoldDB" id="A0A9D4ARN9"/>
<organism evidence="1 2">
    <name type="scientific">Mauremys mutica</name>
    <name type="common">yellowpond turtle</name>
    <dbReference type="NCBI Taxonomy" id="74926"/>
    <lineage>
        <taxon>Eukaryota</taxon>
        <taxon>Metazoa</taxon>
        <taxon>Chordata</taxon>
        <taxon>Craniata</taxon>
        <taxon>Vertebrata</taxon>
        <taxon>Euteleostomi</taxon>
        <taxon>Archelosauria</taxon>
        <taxon>Testudinata</taxon>
        <taxon>Testudines</taxon>
        <taxon>Cryptodira</taxon>
        <taxon>Durocryptodira</taxon>
        <taxon>Testudinoidea</taxon>
        <taxon>Geoemydidae</taxon>
        <taxon>Geoemydinae</taxon>
        <taxon>Mauremys</taxon>
    </lineage>
</organism>
<comment type="caution">
    <text evidence="1">The sequence shown here is derived from an EMBL/GenBank/DDBJ whole genome shotgun (WGS) entry which is preliminary data.</text>
</comment>
<dbReference type="PANTHER" id="PTHR35845:SF1">
    <property type="entry name" value="SPERMATOGENESIS-ASSOCIATED SERINE-RICH PROTEIN 1"/>
    <property type="match status" value="1"/>
</dbReference>
<keyword evidence="2" id="KW-1185">Reference proteome</keyword>
<evidence type="ECO:0000313" key="2">
    <source>
        <dbReference type="Proteomes" id="UP000827986"/>
    </source>
</evidence>
<sequence length="377" mass="43797">MESRNRTSATQRQACLFTVQRAVGKHPQLANKHIYGAFTARSVRNNKVITQHLHSATLYSTEAYPQLPESGISCTTSDWLEDECLPLACVCKLVRRQGNSSREWVFSLFNHQSRISVWERIRTGSTEEQMTAWRPKMVSVMLWFLNREYFEQRSREEPVRKTNLVKKGTERERHHDLDLKSTLPLSPSSQCADVPLPEIKSATETHQFITSPENKRAPDLEWTLYPRFGLHTYHIGKRCIFNGLFLRNKTSASERMLEMRLGRKKHEIDHRNGIAMVTPCDNCYSCPEHSRNFHKFGSTRPVVNFGCATYKRKADTFIPLQRLSQTPCIPFHVKEKQQELEIERNDVKNLDRWKPAPTLLQALGVTVLAHRVRQREL</sequence>